<dbReference type="Proteomes" id="UP001239111">
    <property type="component" value="Chromosome 1"/>
</dbReference>
<keyword evidence="2" id="KW-1185">Reference proteome</keyword>
<organism evidence="1 2">
    <name type="scientific">Eretmocerus hayati</name>
    <dbReference type="NCBI Taxonomy" id="131215"/>
    <lineage>
        <taxon>Eukaryota</taxon>
        <taxon>Metazoa</taxon>
        <taxon>Ecdysozoa</taxon>
        <taxon>Arthropoda</taxon>
        <taxon>Hexapoda</taxon>
        <taxon>Insecta</taxon>
        <taxon>Pterygota</taxon>
        <taxon>Neoptera</taxon>
        <taxon>Endopterygota</taxon>
        <taxon>Hymenoptera</taxon>
        <taxon>Apocrita</taxon>
        <taxon>Proctotrupomorpha</taxon>
        <taxon>Chalcidoidea</taxon>
        <taxon>Aphelinidae</taxon>
        <taxon>Aphelininae</taxon>
        <taxon>Eretmocerus</taxon>
    </lineage>
</organism>
<reference evidence="1" key="1">
    <citation type="submission" date="2023-04" db="EMBL/GenBank/DDBJ databases">
        <title>A chromosome-level genome assembly of the parasitoid wasp Eretmocerus hayati.</title>
        <authorList>
            <person name="Zhong Y."/>
            <person name="Liu S."/>
            <person name="Liu Y."/>
        </authorList>
    </citation>
    <scope>NUCLEOTIDE SEQUENCE</scope>
    <source>
        <strain evidence="1">ZJU_SS_LIU_2023</strain>
    </source>
</reference>
<evidence type="ECO:0000313" key="2">
    <source>
        <dbReference type="Proteomes" id="UP001239111"/>
    </source>
</evidence>
<comment type="caution">
    <text evidence="1">The sequence shown here is derived from an EMBL/GenBank/DDBJ whole genome shotgun (WGS) entry which is preliminary data.</text>
</comment>
<gene>
    <name evidence="1" type="ORF">QAD02_022251</name>
</gene>
<protein>
    <submittedName>
        <fullName evidence="1">Uncharacterized protein</fullName>
    </submittedName>
</protein>
<name>A0ACC2PVS3_9HYME</name>
<sequence>MYVQVVTIDGKNKTVLNVSKLTKIAQLKKDIENEFDIPRSKQALFFRGKHLEDDGTLYDYSININNVIQVMMKSEQNGTPEVVKRNEKVEKAIKKVSKGMTKESGKDEDEGKEGKEMVAVSEYYKVGDAIDCTDTLVGAWYEALILKIFKKSNVMMYRVKWDLADSKDDESFDVEEKMIRPRAWKILNFNDLDIGHKVMVNYNLENPKEVGSWYDFTITKIKNVSSCKELNGTIHIGDGSRSIENCNINTKLDIFQIEKPLSLSERDDDLIASKIPETRRPLPVKCSHCKDNPRKNCKECSCRKCGKKSDPHLQLLCDECDDAYHLACLDPPLTEIPDDDDWYCPDCKINTNEVVKVGEKIVPKKKHSKTVGTTRDWGKGMACVGRTKICTLVPIFHVGPIPGIEVGMMWKFRFQVSEAGVHRPHVAGIHGRADQGAYSIALSGGYEDDLDNGDEFYYTGSGGRDLSGNKRTAKQSSDQQLTLMNKALALSCEAPLDEKNGGEAVNWKKGRPIRVLRNFKLAKHSSYAPKEGNRYDGIYKVVKYWPETGQSGFKVWRYLLRRDDPTPAPWTPSGKERIAKLGLKMIYPEGYQEAQEKKNGIKRKSDDEADSSCESVVKKPKSAFKLSSEMKKLIRQDSVNAKLWNQCDELLTEGKQAYFEKVSTEFACIVCQDLVFNPVTTPCSHNICITCLKRSFAVQSYACPMCRTVLDKNYEMNINKNLSSILLLMFPGYDKSR</sequence>
<dbReference type="EMBL" id="CM056741">
    <property type="protein sequence ID" value="KAJ8686457.1"/>
    <property type="molecule type" value="Genomic_DNA"/>
</dbReference>
<accession>A0ACC2PVS3</accession>
<proteinExistence type="predicted"/>
<evidence type="ECO:0000313" key="1">
    <source>
        <dbReference type="EMBL" id="KAJ8686457.1"/>
    </source>
</evidence>